<dbReference type="Pfam" id="PF01485">
    <property type="entry name" value="IBR"/>
    <property type="match status" value="1"/>
</dbReference>
<dbReference type="GO" id="GO:0008270">
    <property type="term" value="F:zinc ion binding"/>
    <property type="evidence" value="ECO:0007669"/>
    <property type="project" value="UniProtKB-KW"/>
</dbReference>
<dbReference type="InterPro" id="IPR013083">
    <property type="entry name" value="Znf_RING/FYVE/PHD"/>
</dbReference>
<keyword evidence="5" id="KW-0808">Transferase</keyword>
<dbReference type="PROSITE" id="PS50089">
    <property type="entry name" value="ZF_RING_2"/>
    <property type="match status" value="1"/>
</dbReference>
<reference evidence="17" key="1">
    <citation type="submission" date="2015-01" db="EMBL/GenBank/DDBJ databases">
        <authorList>
            <person name="Aksoy S."/>
            <person name="Warren W."/>
            <person name="Wilson R.K."/>
        </authorList>
    </citation>
    <scope>NUCLEOTIDE SEQUENCE [LARGE SCALE GENOMIC DNA]</scope>
    <source>
        <strain evidence="17">IAEA</strain>
    </source>
</reference>
<evidence type="ECO:0000256" key="7">
    <source>
        <dbReference type="ARBA" id="ARBA00022737"/>
    </source>
</evidence>
<evidence type="ECO:0000259" key="15">
    <source>
        <dbReference type="PROSITE" id="PS51873"/>
    </source>
</evidence>
<reference evidence="16" key="2">
    <citation type="submission" date="2020-05" db="UniProtKB">
        <authorList>
            <consortium name="EnsemblMetazoa"/>
        </authorList>
    </citation>
    <scope>IDENTIFICATION</scope>
    <source>
        <strain evidence="16">IAEA</strain>
    </source>
</reference>
<evidence type="ECO:0000256" key="1">
    <source>
        <dbReference type="ARBA" id="ARBA00001798"/>
    </source>
</evidence>
<dbReference type="InterPro" id="IPR044066">
    <property type="entry name" value="TRIAD_supradom"/>
</dbReference>
<evidence type="ECO:0000256" key="6">
    <source>
        <dbReference type="ARBA" id="ARBA00022723"/>
    </source>
</evidence>
<keyword evidence="10" id="KW-0862">Zinc</keyword>
<dbReference type="InterPro" id="IPR002867">
    <property type="entry name" value="IBR_dom"/>
</dbReference>
<dbReference type="GO" id="GO:0005634">
    <property type="term" value="C:nucleus"/>
    <property type="evidence" value="ECO:0007669"/>
    <property type="project" value="UniProtKB-ARBA"/>
</dbReference>
<proteinExistence type="inferred from homology"/>
<dbReference type="InterPro" id="IPR047548">
    <property type="entry name" value="Rcat_RBR_RNF14"/>
</dbReference>
<dbReference type="AlphaFoldDB" id="A0A1B0B5C0"/>
<dbReference type="InterPro" id="IPR031127">
    <property type="entry name" value="E3_UB_ligase_RBR"/>
</dbReference>
<sequence>MGSNENSMEANEVNSDNEFLDDKDDSALEAGIAISRGYRTEKEDNKYEVLTIEELGRHQREIIDEVNNILKLSPTIVRILLNYFKWDKEKLLEKYFEVNIEEFFRCINMTNLFIKLSSNKKQNVLKDKDSAEECKICFSNMPSDLMMALECGHSFCLMCWREYVRTKIVDGGLDPLIVCAAHYCGVLMDDITVIELLDDQDVRLRYWQFITNKFVQCNELIRWCPSPNCTYAVKVIYGETRFVRCKCGHEFCFMCNNDCHDPVKCHWLKKWLEWNYEDSQNRYWLANNTKPCPKCKVQIEKNGGCNVMNCRNCSQQFCWVCMNDHGHASCNRYIEGPGVPDRSASSLTRYLHYHNRYVNHMRSLKYENNLYLTIKEQLREFRQEDVSYVDIEFLKHAVTVLCHCRRTLMYTYVFAYYLRNNNQSMIFENNQTDLEIATESLSDYLERRVILETLTKVKSDVLDKYRYCETRCELLLHHVHEGYENDTWEYIE</sequence>
<dbReference type="EC" id="2.3.2.31" evidence="4"/>
<evidence type="ECO:0000256" key="9">
    <source>
        <dbReference type="ARBA" id="ARBA00022786"/>
    </source>
</evidence>
<evidence type="ECO:0000256" key="13">
    <source>
        <dbReference type="SAM" id="MobiDB-lite"/>
    </source>
</evidence>
<evidence type="ECO:0000256" key="3">
    <source>
        <dbReference type="ARBA" id="ARBA00005884"/>
    </source>
</evidence>
<comment type="similarity">
    <text evidence="11">Belongs to the RBR family. RNF14 subfamily.</text>
</comment>
<dbReference type="SMART" id="SM00647">
    <property type="entry name" value="IBR"/>
    <property type="match status" value="2"/>
</dbReference>
<comment type="catalytic activity">
    <reaction evidence="1">
        <text>[E2 ubiquitin-conjugating enzyme]-S-ubiquitinyl-L-cysteine + [acceptor protein]-L-lysine = [E2 ubiquitin-conjugating enzyme]-L-cysteine + [acceptor protein]-N(6)-ubiquitinyl-L-lysine.</text>
        <dbReference type="EC" id="2.3.2.31"/>
    </reaction>
</comment>
<evidence type="ECO:0000313" key="17">
    <source>
        <dbReference type="Proteomes" id="UP000092460"/>
    </source>
</evidence>
<dbReference type="InterPro" id="IPR018957">
    <property type="entry name" value="Znf_C3HC4_RING-type"/>
</dbReference>
<evidence type="ECO:0000256" key="12">
    <source>
        <dbReference type="PROSITE-ProRule" id="PRU00175"/>
    </source>
</evidence>
<dbReference type="GO" id="GO:0061630">
    <property type="term" value="F:ubiquitin protein ligase activity"/>
    <property type="evidence" value="ECO:0007669"/>
    <property type="project" value="UniProtKB-EC"/>
</dbReference>
<dbReference type="Pfam" id="PF00097">
    <property type="entry name" value="zf-C3HC4"/>
    <property type="match status" value="1"/>
</dbReference>
<dbReference type="PROSITE" id="PS51873">
    <property type="entry name" value="TRIAD"/>
    <property type="match status" value="1"/>
</dbReference>
<dbReference type="SUPFAM" id="SSF57850">
    <property type="entry name" value="RING/U-box"/>
    <property type="match status" value="3"/>
</dbReference>
<dbReference type="CDD" id="cd20343">
    <property type="entry name" value="BRcat_RBR_HHARI-like"/>
    <property type="match status" value="1"/>
</dbReference>
<dbReference type="InterPro" id="IPR001841">
    <property type="entry name" value="Znf_RING"/>
</dbReference>
<feature type="domain" description="RING-type" evidence="15">
    <location>
        <begin position="130"/>
        <end position="334"/>
    </location>
</feature>
<comment type="pathway">
    <text evidence="2">Protein modification; protein ubiquitination.</text>
</comment>
<dbReference type="InterPro" id="IPR045840">
    <property type="entry name" value="Ariadne"/>
</dbReference>
<dbReference type="STRING" id="67801.A0A1B0B5C0"/>
<dbReference type="CDD" id="cd20354">
    <property type="entry name" value="Rcat_RBR_RNF14"/>
    <property type="match status" value="1"/>
</dbReference>
<dbReference type="Gene3D" id="3.30.40.10">
    <property type="entry name" value="Zinc/RING finger domain, C3HC4 (zinc finger)"/>
    <property type="match status" value="1"/>
</dbReference>
<feature type="domain" description="RING-type" evidence="14">
    <location>
        <begin position="134"/>
        <end position="182"/>
    </location>
</feature>
<evidence type="ECO:0000256" key="10">
    <source>
        <dbReference type="ARBA" id="ARBA00022833"/>
    </source>
</evidence>
<protein>
    <recommendedName>
        <fullName evidence="4">RBR-type E3 ubiquitin transferase</fullName>
        <ecNumber evidence="4">2.3.2.31</ecNumber>
    </recommendedName>
</protein>
<dbReference type="EMBL" id="JXJN01008674">
    <property type="status" value="NOT_ANNOTATED_CDS"/>
    <property type="molecule type" value="Genomic_DNA"/>
</dbReference>
<dbReference type="EnsemblMetazoa" id="GPPI019406-RA">
    <property type="protein sequence ID" value="GPPI019406-PA"/>
    <property type="gene ID" value="GPPI019406"/>
</dbReference>
<dbReference type="FunFam" id="3.30.40.10:FF:000019">
    <property type="entry name" value="RBR-type E3 ubiquitin transferase"/>
    <property type="match status" value="1"/>
</dbReference>
<dbReference type="Pfam" id="PF19422">
    <property type="entry name" value="Ariadne"/>
    <property type="match status" value="1"/>
</dbReference>
<evidence type="ECO:0000256" key="5">
    <source>
        <dbReference type="ARBA" id="ARBA00022679"/>
    </source>
</evidence>
<evidence type="ECO:0000256" key="11">
    <source>
        <dbReference type="ARBA" id="ARBA00044508"/>
    </source>
</evidence>
<evidence type="ECO:0000313" key="16">
    <source>
        <dbReference type="EnsemblMetazoa" id="GPPI019406-PA"/>
    </source>
</evidence>
<dbReference type="SMART" id="SM00184">
    <property type="entry name" value="RING"/>
    <property type="match status" value="2"/>
</dbReference>
<dbReference type="Gene3D" id="1.20.120.1750">
    <property type="match status" value="1"/>
</dbReference>
<keyword evidence="8 12" id="KW-0863">Zinc-finger</keyword>
<evidence type="ECO:0000256" key="8">
    <source>
        <dbReference type="ARBA" id="ARBA00022771"/>
    </source>
</evidence>
<keyword evidence="17" id="KW-1185">Reference proteome</keyword>
<keyword evidence="7" id="KW-0677">Repeat</keyword>
<dbReference type="VEuPathDB" id="VectorBase:GPPI019406"/>
<dbReference type="Pfam" id="PF22191">
    <property type="entry name" value="IBR_1"/>
    <property type="match status" value="1"/>
</dbReference>
<dbReference type="GO" id="GO:0060255">
    <property type="term" value="P:regulation of macromolecule metabolic process"/>
    <property type="evidence" value="ECO:0007669"/>
    <property type="project" value="UniProtKB-ARBA"/>
</dbReference>
<keyword evidence="9" id="KW-0833">Ubl conjugation pathway</keyword>
<keyword evidence="6" id="KW-0479">Metal-binding</keyword>
<evidence type="ECO:0000256" key="4">
    <source>
        <dbReference type="ARBA" id="ARBA00012251"/>
    </source>
</evidence>
<dbReference type="PANTHER" id="PTHR11685">
    <property type="entry name" value="RBR FAMILY RING FINGER AND IBR DOMAIN-CONTAINING"/>
    <property type="match status" value="1"/>
</dbReference>
<organism evidence="16 17">
    <name type="scientific">Glossina palpalis gambiensis</name>
    <dbReference type="NCBI Taxonomy" id="67801"/>
    <lineage>
        <taxon>Eukaryota</taxon>
        <taxon>Metazoa</taxon>
        <taxon>Ecdysozoa</taxon>
        <taxon>Arthropoda</taxon>
        <taxon>Hexapoda</taxon>
        <taxon>Insecta</taxon>
        <taxon>Pterygota</taxon>
        <taxon>Neoptera</taxon>
        <taxon>Endopterygota</taxon>
        <taxon>Diptera</taxon>
        <taxon>Brachycera</taxon>
        <taxon>Muscomorpha</taxon>
        <taxon>Hippoboscoidea</taxon>
        <taxon>Glossinidae</taxon>
        <taxon>Glossina</taxon>
    </lineage>
</organism>
<dbReference type="Proteomes" id="UP000092460">
    <property type="component" value="Unassembled WGS sequence"/>
</dbReference>
<name>A0A1B0B5C0_9MUSC</name>
<dbReference type="Pfam" id="PF21235">
    <property type="entry name" value="UBA_ARI1"/>
    <property type="match status" value="1"/>
</dbReference>
<feature type="compositionally biased region" description="Polar residues" evidence="13">
    <location>
        <begin position="1"/>
        <end position="17"/>
    </location>
</feature>
<feature type="region of interest" description="Disordered" evidence="13">
    <location>
        <begin position="1"/>
        <end position="24"/>
    </location>
</feature>
<dbReference type="GO" id="GO:0016567">
    <property type="term" value="P:protein ubiquitination"/>
    <property type="evidence" value="ECO:0007669"/>
    <property type="project" value="InterPro"/>
</dbReference>
<evidence type="ECO:0000259" key="14">
    <source>
        <dbReference type="PROSITE" id="PS50089"/>
    </source>
</evidence>
<dbReference type="FunFam" id="1.20.120.1750:FF:000002">
    <property type="entry name" value="RBR-type E3 ubiquitin transferase"/>
    <property type="match status" value="1"/>
</dbReference>
<comment type="similarity">
    <text evidence="3">Belongs to the RBR family. Ariadne subfamily.</text>
</comment>
<accession>A0A1B0B5C0</accession>
<evidence type="ECO:0000256" key="2">
    <source>
        <dbReference type="ARBA" id="ARBA00004906"/>
    </source>
</evidence>
<dbReference type="InterPro" id="IPR048962">
    <property type="entry name" value="ARIH1-like_UBL"/>
</dbReference>